<dbReference type="InterPro" id="IPR001507">
    <property type="entry name" value="ZP_dom"/>
</dbReference>
<keyword evidence="2" id="KW-1015">Disulfide bond</keyword>
<evidence type="ECO:0000313" key="5">
    <source>
        <dbReference type="Proteomes" id="UP000007875"/>
    </source>
</evidence>
<dbReference type="PANTHER" id="PTHR14002">
    <property type="entry name" value="ENDOGLIN/TGF-BETA RECEPTOR TYPE III"/>
    <property type="match status" value="1"/>
</dbReference>
<sequence length="219" mass="24549">MTDDACSAKLVNRTSEGKPPVYRIEIREPFHSCGTVARIIGNPSSRNRRIAFQNRLWWVQRKNNDVTMPFRLSDIECVFSNESFIEKAIKPICCDAVTLFNTSSGDVRVKMELWKDPPEPHAAQRSLSPPFLYELGQDLFVSIRLVGSENIRLQSCYLSSGFDGRSNRNLLIGNGCPVTNASRVLKTGNGSMTSFVFPVVMVQTSSFYVNCDITICINP</sequence>
<dbReference type="Proteomes" id="UP000007875">
    <property type="component" value="Unassembled WGS sequence"/>
</dbReference>
<reference evidence="4" key="2">
    <citation type="submission" date="2025-08" db="UniProtKB">
        <authorList>
            <consortium name="Ensembl"/>
        </authorList>
    </citation>
    <scope>IDENTIFICATION</scope>
</reference>
<evidence type="ECO:0000256" key="2">
    <source>
        <dbReference type="ARBA" id="ARBA00023157"/>
    </source>
</evidence>
<reference evidence="5" key="1">
    <citation type="submission" date="2003-08" db="EMBL/GenBank/DDBJ databases">
        <authorList>
            <person name="Birren B."/>
            <person name="Nusbaum C."/>
            <person name="Abebe A."/>
            <person name="Abouelleil A."/>
            <person name="Adekoya E."/>
            <person name="Ait-zahra M."/>
            <person name="Allen N."/>
            <person name="Allen T."/>
            <person name="An P."/>
            <person name="Anderson M."/>
            <person name="Anderson S."/>
            <person name="Arachchi H."/>
            <person name="Armbruster J."/>
            <person name="Bachantsang P."/>
            <person name="Baldwin J."/>
            <person name="Barry A."/>
            <person name="Bayul T."/>
            <person name="Blitshsteyn B."/>
            <person name="Bloom T."/>
            <person name="Blye J."/>
            <person name="Boguslavskiy L."/>
            <person name="Borowsky M."/>
            <person name="Boukhgalter B."/>
            <person name="Brunache A."/>
            <person name="Butler J."/>
            <person name="Calixte N."/>
            <person name="Calvo S."/>
            <person name="Camarata J."/>
            <person name="Campo K."/>
            <person name="Chang J."/>
            <person name="Cheshatsang Y."/>
            <person name="Citroen M."/>
            <person name="Collymore A."/>
            <person name="Considine T."/>
            <person name="Cook A."/>
            <person name="Cooke P."/>
            <person name="Corum B."/>
            <person name="Cuomo C."/>
            <person name="David R."/>
            <person name="Dawoe T."/>
            <person name="Degray S."/>
            <person name="Dodge S."/>
            <person name="Dooley K."/>
            <person name="Dorje P."/>
            <person name="Dorjee K."/>
            <person name="Dorris L."/>
            <person name="Duffey N."/>
            <person name="Dupes A."/>
            <person name="Elkins T."/>
            <person name="Engels R."/>
            <person name="Erickson J."/>
            <person name="Farina A."/>
            <person name="Faro S."/>
            <person name="Ferreira P."/>
            <person name="Fischer H."/>
            <person name="Fitzgerald M."/>
            <person name="Foley K."/>
            <person name="Gage D."/>
            <person name="Galagan J."/>
            <person name="Gearin G."/>
            <person name="Gnerre S."/>
            <person name="Gnirke A."/>
            <person name="Goyette A."/>
            <person name="Graham J."/>
            <person name="Grandbois E."/>
            <person name="Gyaltsen K."/>
            <person name="Hafez N."/>
            <person name="Hagopian D."/>
            <person name="Hagos B."/>
            <person name="Hall J."/>
            <person name="Hatcher B."/>
            <person name="Heller A."/>
            <person name="Higgins H."/>
            <person name="Honan T."/>
            <person name="Horn A."/>
            <person name="Houde N."/>
            <person name="Hughes L."/>
            <person name="Hulme W."/>
            <person name="Husby E."/>
            <person name="Iliev I."/>
            <person name="Jaffe D."/>
            <person name="Jones C."/>
            <person name="Kamal M."/>
            <person name="Kamat A."/>
            <person name="Kamvysselis M."/>
            <person name="Karlsson E."/>
            <person name="Kells C."/>
            <person name="Kieu A."/>
            <person name="Kisner P."/>
            <person name="Kodira C."/>
            <person name="Kulbokas E."/>
            <person name="Labutti K."/>
            <person name="Lama D."/>
            <person name="Landers T."/>
            <person name="Leger J."/>
            <person name="Levine S."/>
            <person name="Lewis D."/>
            <person name="Lewis T."/>
            <person name="Lindblad-toh K."/>
            <person name="Liu X."/>
            <person name="Lokyitsang T."/>
            <person name="Lokyitsang Y."/>
            <person name="Lucien O."/>
            <person name="Lui A."/>
            <person name="Ma L.J."/>
            <person name="Mabbitt R."/>
            <person name="Macdonald J."/>
            <person name="Maclean C."/>
            <person name="Major J."/>
            <person name="Manning J."/>
            <person name="Marabella R."/>
            <person name="Maru K."/>
            <person name="Matthews C."/>
            <person name="Mauceli E."/>
            <person name="Mccarthy M."/>
            <person name="Mcdonough S."/>
            <person name="Mcghee T."/>
            <person name="Meldrim J."/>
            <person name="Meneus L."/>
            <person name="Mesirov J."/>
            <person name="Mihalev A."/>
            <person name="Mihova T."/>
            <person name="Mikkelsen T."/>
            <person name="Mlenga V."/>
            <person name="Moru K."/>
            <person name="Mozes J."/>
            <person name="Mulrain L."/>
            <person name="Munson G."/>
            <person name="Naylor J."/>
            <person name="Newes C."/>
            <person name="Nguyen C."/>
            <person name="Nguyen N."/>
            <person name="Nguyen T."/>
            <person name="Nicol R."/>
            <person name="Nielsen C."/>
            <person name="Nizzari M."/>
            <person name="Norbu C."/>
            <person name="Norbu N."/>
            <person name="O'donnell P."/>
            <person name="Okoawo O."/>
            <person name="O'leary S."/>
            <person name="Omotosho B."/>
            <person name="O'neill K."/>
            <person name="Osman S."/>
            <person name="Parker S."/>
            <person name="Perrin D."/>
            <person name="Phunkhang P."/>
            <person name="Piqani B."/>
            <person name="Purcell S."/>
            <person name="Rachupka T."/>
            <person name="Ramasamy U."/>
            <person name="Rameau R."/>
            <person name="Ray V."/>
            <person name="Raymond C."/>
            <person name="Retta R."/>
            <person name="Richardson S."/>
            <person name="Rise C."/>
            <person name="Rodriguez J."/>
            <person name="Rogers J."/>
            <person name="Rogov P."/>
            <person name="Rutman M."/>
            <person name="Schupbach R."/>
            <person name="Seaman C."/>
            <person name="Settipalli S."/>
            <person name="Sharpe T."/>
            <person name="Sheridan J."/>
            <person name="Sherpa N."/>
            <person name="Shi J."/>
            <person name="Smirnov S."/>
            <person name="Smith C."/>
            <person name="Sougnez C."/>
            <person name="Spencer B."/>
            <person name="Stalker J."/>
            <person name="Stange-thomann N."/>
            <person name="Stavropoulos S."/>
            <person name="Stetson K."/>
            <person name="Stone C."/>
            <person name="Stone S."/>
            <person name="Stubbs M."/>
            <person name="Talamas J."/>
            <person name="Tchuinga P."/>
            <person name="Tenzing P."/>
            <person name="Tesfaye S."/>
            <person name="Theodore J."/>
            <person name="Thoulutsang Y."/>
            <person name="Topham K."/>
            <person name="Towey S."/>
            <person name="Tsamla T."/>
            <person name="Tsomo N."/>
            <person name="Vallee D."/>
            <person name="Vassiliev H."/>
            <person name="Venkataraman V."/>
            <person name="Vinson J."/>
            <person name="Vo A."/>
            <person name="Wade C."/>
            <person name="Wang S."/>
            <person name="Wangchuk T."/>
            <person name="Wangdi T."/>
            <person name="Whittaker C."/>
            <person name="Wilkinson J."/>
            <person name="Wu Y."/>
            <person name="Wyman D."/>
            <person name="Yadav S."/>
            <person name="Yang S."/>
            <person name="Yang X."/>
            <person name="Yeager S."/>
            <person name="Yee E."/>
            <person name="Young G."/>
            <person name="Zainoun J."/>
            <person name="Zembeck L."/>
            <person name="Zimmer A."/>
            <person name="Zody M."/>
            <person name="Lander E."/>
        </authorList>
    </citation>
    <scope>NUCLEOTIDE SEQUENCE [LARGE SCALE GENOMIC DNA]</scope>
</reference>
<evidence type="ECO:0000259" key="3">
    <source>
        <dbReference type="PROSITE" id="PS51034"/>
    </source>
</evidence>
<evidence type="ECO:0000313" key="4">
    <source>
        <dbReference type="Ensembl" id="ENSCSAVP00000012314.1"/>
    </source>
</evidence>
<keyword evidence="1" id="KW-0732">Signal</keyword>
<name>H2Z402_CIOSA</name>
<evidence type="ECO:0000256" key="1">
    <source>
        <dbReference type="ARBA" id="ARBA00022729"/>
    </source>
</evidence>
<reference evidence="4" key="3">
    <citation type="submission" date="2025-09" db="UniProtKB">
        <authorList>
            <consortium name="Ensembl"/>
        </authorList>
    </citation>
    <scope>IDENTIFICATION</scope>
</reference>
<dbReference type="InterPro" id="IPR042235">
    <property type="entry name" value="ZP-C_dom"/>
</dbReference>
<dbReference type="PANTHER" id="PTHR14002:SF54">
    <property type="entry name" value="ZONA PELLUCIDA SPERM-BINDING PROTEIN 2"/>
    <property type="match status" value="1"/>
</dbReference>
<dbReference type="Ensembl" id="ENSCSAVT00000012457.1">
    <property type="protein sequence ID" value="ENSCSAVP00000012314.1"/>
    <property type="gene ID" value="ENSCSAVG00000007246.1"/>
</dbReference>
<feature type="domain" description="ZP" evidence="3">
    <location>
        <begin position="1"/>
        <end position="219"/>
    </location>
</feature>
<organism evidence="4 5">
    <name type="scientific">Ciona savignyi</name>
    <name type="common">Pacific transparent sea squirt</name>
    <dbReference type="NCBI Taxonomy" id="51511"/>
    <lineage>
        <taxon>Eukaryota</taxon>
        <taxon>Metazoa</taxon>
        <taxon>Chordata</taxon>
        <taxon>Tunicata</taxon>
        <taxon>Ascidiacea</taxon>
        <taxon>Phlebobranchia</taxon>
        <taxon>Cionidae</taxon>
        <taxon>Ciona</taxon>
    </lineage>
</organism>
<dbReference type="Gene3D" id="2.60.40.4100">
    <property type="entry name" value="Zona pellucida, ZP-C domain"/>
    <property type="match status" value="1"/>
</dbReference>
<dbReference type="InParanoid" id="H2Z402"/>
<dbReference type="GeneTree" id="ENSGT00530000068045"/>
<dbReference type="Pfam" id="PF00100">
    <property type="entry name" value="Zona_pellucida"/>
    <property type="match status" value="1"/>
</dbReference>
<proteinExistence type="predicted"/>
<dbReference type="AlphaFoldDB" id="H2Z402"/>
<protein>
    <recommendedName>
        <fullName evidence="3">ZP domain-containing protein</fullName>
    </recommendedName>
</protein>
<dbReference type="PROSITE" id="PS51034">
    <property type="entry name" value="ZP_2"/>
    <property type="match status" value="1"/>
</dbReference>
<accession>H2Z402</accession>
<dbReference type="HOGENOM" id="CLU_1264094_0_0_1"/>
<dbReference type="InterPro" id="IPR055355">
    <property type="entry name" value="ZP-C"/>
</dbReference>
<keyword evidence="5" id="KW-1185">Reference proteome</keyword>